<organism evidence="2 3">
    <name type="scientific">Citrus x changshan-huyou</name>
    <dbReference type="NCBI Taxonomy" id="2935761"/>
    <lineage>
        <taxon>Eukaryota</taxon>
        <taxon>Viridiplantae</taxon>
        <taxon>Streptophyta</taxon>
        <taxon>Embryophyta</taxon>
        <taxon>Tracheophyta</taxon>
        <taxon>Spermatophyta</taxon>
        <taxon>Magnoliopsida</taxon>
        <taxon>eudicotyledons</taxon>
        <taxon>Gunneridae</taxon>
        <taxon>Pentapetalae</taxon>
        <taxon>rosids</taxon>
        <taxon>malvids</taxon>
        <taxon>Sapindales</taxon>
        <taxon>Rutaceae</taxon>
        <taxon>Aurantioideae</taxon>
        <taxon>Citrus</taxon>
    </lineage>
</organism>
<name>A0AAP0MXJ1_9ROSI</name>
<evidence type="ECO:0000313" key="2">
    <source>
        <dbReference type="EMBL" id="KAK9228873.1"/>
    </source>
</evidence>
<reference evidence="2 3" key="1">
    <citation type="submission" date="2024-05" db="EMBL/GenBank/DDBJ databases">
        <title>Haplotype-resolved chromosome-level genome assembly of Huyou (Citrus changshanensis).</title>
        <authorList>
            <person name="Miao C."/>
            <person name="Chen W."/>
            <person name="Wu Y."/>
            <person name="Wang L."/>
            <person name="Zhao S."/>
            <person name="Grierson D."/>
            <person name="Xu C."/>
            <person name="Chen K."/>
        </authorList>
    </citation>
    <scope>NUCLEOTIDE SEQUENCE [LARGE SCALE GENOMIC DNA]</scope>
    <source>
        <strain evidence="2">01-14</strain>
        <tissue evidence="2">Leaf</tissue>
    </source>
</reference>
<dbReference type="AlphaFoldDB" id="A0AAP0MXJ1"/>
<proteinExistence type="predicted"/>
<evidence type="ECO:0000256" key="1">
    <source>
        <dbReference type="SAM" id="MobiDB-lite"/>
    </source>
</evidence>
<gene>
    <name evidence="2" type="ORF">WN944_021830</name>
</gene>
<comment type="caution">
    <text evidence="2">The sequence shown here is derived from an EMBL/GenBank/DDBJ whole genome shotgun (WGS) entry which is preliminary data.</text>
</comment>
<accession>A0AAP0MXJ1</accession>
<feature type="region of interest" description="Disordered" evidence="1">
    <location>
        <begin position="84"/>
        <end position="111"/>
    </location>
</feature>
<dbReference type="Proteomes" id="UP001428341">
    <property type="component" value="Unassembled WGS sequence"/>
</dbReference>
<sequence>MRTVKEIARRNQDQIFAKTWSKVDQQVVLETKHDTRSQTVTETTCQPPHDHEAMTGARVSGVESMWSSKSVPLKQLQAVPCLKVANGPDGTRHGTGTARVRTARHGTSTSR</sequence>
<dbReference type="EMBL" id="JBCGBO010000001">
    <property type="protein sequence ID" value="KAK9228873.1"/>
    <property type="molecule type" value="Genomic_DNA"/>
</dbReference>
<keyword evidence="3" id="KW-1185">Reference proteome</keyword>
<protein>
    <submittedName>
        <fullName evidence="2">Uncharacterized protein</fullName>
    </submittedName>
</protein>
<evidence type="ECO:0000313" key="3">
    <source>
        <dbReference type="Proteomes" id="UP001428341"/>
    </source>
</evidence>